<name>A0A2X0NF98_9BASI</name>
<dbReference type="Proteomes" id="UP000249464">
    <property type="component" value="Unassembled WGS sequence"/>
</dbReference>
<reference evidence="1 2" key="1">
    <citation type="submission" date="2016-11" db="EMBL/GenBank/DDBJ databases">
        <authorList>
            <person name="Jaros S."/>
            <person name="Januszkiewicz K."/>
            <person name="Wedrychowicz H."/>
        </authorList>
    </citation>
    <scope>NUCLEOTIDE SEQUENCE [LARGE SCALE GENOMIC DNA]</scope>
</reference>
<dbReference type="AlphaFoldDB" id="A0A2X0NF98"/>
<proteinExistence type="predicted"/>
<organism evidence="1 2">
    <name type="scientific">Microbotryum silenes-dioicae</name>
    <dbReference type="NCBI Taxonomy" id="796604"/>
    <lineage>
        <taxon>Eukaryota</taxon>
        <taxon>Fungi</taxon>
        <taxon>Dikarya</taxon>
        <taxon>Basidiomycota</taxon>
        <taxon>Pucciniomycotina</taxon>
        <taxon>Microbotryomycetes</taxon>
        <taxon>Microbotryales</taxon>
        <taxon>Microbotryaceae</taxon>
        <taxon>Microbotryum</taxon>
    </lineage>
</organism>
<evidence type="ECO:0000313" key="2">
    <source>
        <dbReference type="Proteomes" id="UP000249464"/>
    </source>
</evidence>
<accession>A0A2X0NF98</accession>
<keyword evidence="2" id="KW-1185">Reference proteome</keyword>
<sequence>MGITFLDLTRIVAVDFSMENLVGGKGNRTLKLPLPVVSRIGRYLQRNIKHSSEVCFDCIDSSKYEGTLKCLAASRNSIVDQY</sequence>
<evidence type="ECO:0000313" key="1">
    <source>
        <dbReference type="EMBL" id="SGZ27168.1"/>
    </source>
</evidence>
<protein>
    <submittedName>
        <fullName evidence="1">BQ5605_C025g10070 protein</fullName>
    </submittedName>
</protein>
<gene>
    <name evidence="1" type="primary">BQ5605_C025g10070</name>
    <name evidence="1" type="ORF">BQ5605_C025G10070</name>
</gene>
<dbReference type="EMBL" id="FQNC01000087">
    <property type="protein sequence ID" value="SGZ27168.1"/>
    <property type="molecule type" value="Genomic_DNA"/>
</dbReference>